<evidence type="ECO:0000256" key="1">
    <source>
        <dbReference type="ARBA" id="ARBA00004442"/>
    </source>
</evidence>
<keyword evidence="5" id="KW-0175">Coiled coil</keyword>
<evidence type="ECO:0000313" key="8">
    <source>
        <dbReference type="EMBL" id="MQP12830.1"/>
    </source>
</evidence>
<keyword evidence="6" id="KW-0732">Signal</keyword>
<name>A0A6A7WED2_9BACT</name>
<dbReference type="InterPro" id="IPR036737">
    <property type="entry name" value="OmpA-like_sf"/>
</dbReference>
<feature type="chain" id="PRO_5025476372" evidence="6">
    <location>
        <begin position="20"/>
        <end position="385"/>
    </location>
</feature>
<comment type="caution">
    <text evidence="8">The sequence shown here is derived from an EMBL/GenBank/DDBJ whole genome shotgun (WGS) entry which is preliminary data.</text>
</comment>
<dbReference type="PANTHER" id="PTHR30329:SF21">
    <property type="entry name" value="LIPOPROTEIN YIAD-RELATED"/>
    <property type="match status" value="1"/>
</dbReference>
<dbReference type="EMBL" id="VZAD01000100">
    <property type="protein sequence ID" value="MQP12830.1"/>
    <property type="molecule type" value="Genomic_DNA"/>
</dbReference>
<evidence type="ECO:0000256" key="5">
    <source>
        <dbReference type="SAM" id="Coils"/>
    </source>
</evidence>
<dbReference type="AlphaFoldDB" id="A0A6A7WED2"/>
<dbReference type="OrthoDB" id="1047776at2"/>
<dbReference type="CDD" id="cd07185">
    <property type="entry name" value="OmpA_C-like"/>
    <property type="match status" value="1"/>
</dbReference>
<dbReference type="PRINTS" id="PR01021">
    <property type="entry name" value="OMPADOMAIN"/>
</dbReference>
<organism evidence="8 9">
    <name type="scientific">Segatella copri</name>
    <dbReference type="NCBI Taxonomy" id="165179"/>
    <lineage>
        <taxon>Bacteria</taxon>
        <taxon>Pseudomonadati</taxon>
        <taxon>Bacteroidota</taxon>
        <taxon>Bacteroidia</taxon>
        <taxon>Bacteroidales</taxon>
        <taxon>Prevotellaceae</taxon>
        <taxon>Segatella</taxon>
    </lineage>
</organism>
<keyword evidence="3" id="KW-0998">Cell outer membrane</keyword>
<evidence type="ECO:0000256" key="4">
    <source>
        <dbReference type="PROSITE-ProRule" id="PRU00473"/>
    </source>
</evidence>
<reference evidence="8 9" key="1">
    <citation type="submission" date="2019-09" db="EMBL/GenBank/DDBJ databases">
        <title>Distinct polysaccharide growth profiles of human intestinal Prevotella copri isolates.</title>
        <authorList>
            <person name="Fehlner-Peach H."/>
            <person name="Magnabosco C."/>
            <person name="Raghavan V."/>
            <person name="Scher J.U."/>
            <person name="Tett A."/>
            <person name="Cox L.M."/>
            <person name="Gottsegen C."/>
            <person name="Watters A."/>
            <person name="Wiltshire- Gordon J.D."/>
            <person name="Segata N."/>
            <person name="Bonneau R."/>
            <person name="Littman D.R."/>
        </authorList>
    </citation>
    <scope>NUCLEOTIDE SEQUENCE [LARGE SCALE GENOMIC DNA]</scope>
    <source>
        <strain evidence="9">iAQ1173</strain>
    </source>
</reference>
<feature type="domain" description="OmpA-like" evidence="7">
    <location>
        <begin position="271"/>
        <end position="385"/>
    </location>
</feature>
<dbReference type="PANTHER" id="PTHR30329">
    <property type="entry name" value="STATOR ELEMENT OF FLAGELLAR MOTOR COMPLEX"/>
    <property type="match status" value="1"/>
</dbReference>
<dbReference type="RefSeq" id="WP_158464389.1">
    <property type="nucleotide sequence ID" value="NZ_VZAD01000100.1"/>
</dbReference>
<evidence type="ECO:0000256" key="6">
    <source>
        <dbReference type="SAM" id="SignalP"/>
    </source>
</evidence>
<dbReference type="GO" id="GO:0009279">
    <property type="term" value="C:cell outer membrane"/>
    <property type="evidence" value="ECO:0007669"/>
    <property type="project" value="UniProtKB-SubCell"/>
</dbReference>
<evidence type="ECO:0000259" key="7">
    <source>
        <dbReference type="PROSITE" id="PS51123"/>
    </source>
</evidence>
<comment type="subcellular location">
    <subcellularLocation>
        <location evidence="1">Cell outer membrane</location>
    </subcellularLocation>
</comment>
<dbReference type="SUPFAM" id="SSF103088">
    <property type="entry name" value="OmpA-like"/>
    <property type="match status" value="1"/>
</dbReference>
<evidence type="ECO:0000313" key="9">
    <source>
        <dbReference type="Proteomes" id="UP000384372"/>
    </source>
</evidence>
<keyword evidence="9" id="KW-1185">Reference proteome</keyword>
<feature type="coiled-coil region" evidence="5">
    <location>
        <begin position="225"/>
        <end position="266"/>
    </location>
</feature>
<evidence type="ECO:0000256" key="2">
    <source>
        <dbReference type="ARBA" id="ARBA00023136"/>
    </source>
</evidence>
<dbReference type="InterPro" id="IPR006664">
    <property type="entry name" value="OMP_bac"/>
</dbReference>
<dbReference type="PROSITE" id="PS51123">
    <property type="entry name" value="OMPA_2"/>
    <property type="match status" value="1"/>
</dbReference>
<gene>
    <name evidence="8" type="ORF">F7D20_12885</name>
</gene>
<evidence type="ECO:0000256" key="3">
    <source>
        <dbReference type="ARBA" id="ARBA00023237"/>
    </source>
</evidence>
<dbReference type="Pfam" id="PF00691">
    <property type="entry name" value="OmpA"/>
    <property type="match status" value="1"/>
</dbReference>
<dbReference type="Gene3D" id="3.30.1330.60">
    <property type="entry name" value="OmpA-like domain"/>
    <property type="match status" value="1"/>
</dbReference>
<proteinExistence type="predicted"/>
<dbReference type="InterPro" id="IPR006665">
    <property type="entry name" value="OmpA-like"/>
</dbReference>
<protein>
    <submittedName>
        <fullName evidence="8">OmpA family protein</fullName>
    </submittedName>
</protein>
<feature type="signal peptide" evidence="6">
    <location>
        <begin position="1"/>
        <end position="19"/>
    </location>
</feature>
<dbReference type="InterPro" id="IPR050330">
    <property type="entry name" value="Bact_OuterMem_StrucFunc"/>
</dbReference>
<sequence length="385" mass="42527">MKKLGLLFAAAAMAVSVNAQTVTESKTFDNFYIGINGGAQVKTTGESWMNNLNSNAGLRIGRWFTPVFGLAAEGNVYFNDHCKHYMPQSKTLARYMNVGLIGTVNLSNWFAGYKGEPRLFEVVPVFGFGWGHTFGTAAGDNEKELNALTSKAGIDFTFNLGKAKAWQVYVEPSMNWALNGYGYEGVAYDINKSAFQLNAGIVYKFKNSNGSHNFTIAQLRDQNEIDGLNSQINSLRGDLNNKDAQLSAKDKQIKDLQNALDECNKKPKYVKPATATNLQPTVLFRQGKAVVDKSQMPNIELIAQYMKNHADAKVEIKGYASPEGNKDFNQALSQKRADAVKNVLVKKYKIAADRLTTKGMGATDKLFKQVEFNRVSTFNDNSVAE</sequence>
<keyword evidence="2 4" id="KW-0472">Membrane</keyword>
<dbReference type="Proteomes" id="UP000384372">
    <property type="component" value="Unassembled WGS sequence"/>
</dbReference>
<accession>A0A6A7WED2</accession>